<reference evidence="2 3" key="1">
    <citation type="submission" date="2018-08" db="EMBL/GenBank/DDBJ databases">
        <title>The reduced genetic potential of extracellular carbohydrate catabolism in Euzebyella marina RN62, a Flavobacteriia bacterium isolated from the hadal water.</title>
        <authorList>
            <person name="Xue C."/>
        </authorList>
    </citation>
    <scope>NUCLEOTIDE SEQUENCE [LARGE SCALE GENOMIC DNA]</scope>
    <source>
        <strain evidence="2 3">RN62</strain>
    </source>
</reference>
<accession>A0A3G2L992</accession>
<evidence type="ECO:0000313" key="2">
    <source>
        <dbReference type="EMBL" id="AYN68826.1"/>
    </source>
</evidence>
<proteinExistence type="predicted"/>
<dbReference type="KEGG" id="emar:D1013_16280"/>
<evidence type="ECO:0000259" key="1">
    <source>
        <dbReference type="Pfam" id="PF02463"/>
    </source>
</evidence>
<dbReference type="Proteomes" id="UP000276309">
    <property type="component" value="Chromosome"/>
</dbReference>
<dbReference type="InterPro" id="IPR003395">
    <property type="entry name" value="RecF/RecN/SMC_N"/>
</dbReference>
<dbReference type="AlphaFoldDB" id="A0A3G2L992"/>
<evidence type="ECO:0000313" key="3">
    <source>
        <dbReference type="Proteomes" id="UP000276309"/>
    </source>
</evidence>
<dbReference type="RefSeq" id="WP_121849837.1">
    <property type="nucleotide sequence ID" value="NZ_CP032050.1"/>
</dbReference>
<feature type="domain" description="RecF/RecN/SMC N-terminal" evidence="1">
    <location>
        <begin position="3"/>
        <end position="387"/>
    </location>
</feature>
<dbReference type="GO" id="GO:0006302">
    <property type="term" value="P:double-strand break repair"/>
    <property type="evidence" value="ECO:0007669"/>
    <property type="project" value="TreeGrafter"/>
</dbReference>
<dbReference type="EMBL" id="CP032050">
    <property type="protein sequence ID" value="AYN68826.1"/>
    <property type="molecule type" value="Genomic_DNA"/>
</dbReference>
<dbReference type="GO" id="GO:0000731">
    <property type="term" value="P:DNA synthesis involved in DNA repair"/>
    <property type="evidence" value="ECO:0007669"/>
    <property type="project" value="TreeGrafter"/>
</dbReference>
<organism evidence="2 3">
    <name type="scientific">Euzebyella marina</name>
    <dbReference type="NCBI Taxonomy" id="1761453"/>
    <lineage>
        <taxon>Bacteria</taxon>
        <taxon>Pseudomonadati</taxon>
        <taxon>Bacteroidota</taxon>
        <taxon>Flavobacteriia</taxon>
        <taxon>Flavobacteriales</taxon>
        <taxon>Flavobacteriaceae</taxon>
        <taxon>Euzebyella</taxon>
    </lineage>
</organism>
<name>A0A3G2L992_9FLAO</name>
<dbReference type="Gene3D" id="3.40.50.300">
    <property type="entry name" value="P-loop containing nucleotide triphosphate hydrolases"/>
    <property type="match status" value="1"/>
</dbReference>
<keyword evidence="3" id="KW-1185">Reference proteome</keyword>
<dbReference type="OrthoDB" id="1023918at2"/>
<sequence>MRLHELHIQNFKFFPKHDPKSPLLEIGGKNLLIYGENGSGKSTIYWAIYTLLESAFKQGNDGKNKIKEYFTKGHEKGLVNIHATTAQSQKPYIKAVLDDGAGNQKGYLINGDDSTIAAIQGNSDVRESGMASDFINYRVLFRLHHVKHSKDNNLFGWFEDEIFPYIIIDRISRVNSLGDVYKEIKQGPKKVKDFDEPDTEVYPNPTMRLHPEEAVKKDYKKYQTYERKLKKFNRKFKSYLRDRVTRANEILENDFGQNFEIKLDYEPARAGVTADNLNWTDPKVILKIPRYEGRRNVLKRAHSFLNEAKWTSIGLSIRFAILEDWTNRPNTSELKLLTIDDMLLSLDMSNRDVVLNLLLNRYSADYQLLMMTHDRSFYEFAKRKIETSGKKRDWIVLEMYQDELAKRAQPYFKPLKTSLQTAEDYFKQHDYPACAIYLRKEIESCLTNLLPPKYRKVPSRDDANVLIDAKLNDMLLNLEGFCIEDGIDYSELADLKTFKDALLNPLAHNDLDTPLFRDELKKLMKAMAILEKKDRARPFHKSNKNMNFNLTKPDGSYFSVRMKSKESVVLIEEEGKPPRISVFSKCKVSSIDNNGTITNIEENFDTLREVHNEMSNRFGIASQQDISREFDYDGKTFDQKITEIGL</sequence>
<dbReference type="PANTHER" id="PTHR32182">
    <property type="entry name" value="DNA REPLICATION AND REPAIR PROTEIN RECF"/>
    <property type="match status" value="1"/>
</dbReference>
<dbReference type="PANTHER" id="PTHR32182:SF22">
    <property type="entry name" value="ATP-DEPENDENT ENDONUCLEASE, OLD FAMILY-RELATED"/>
    <property type="match status" value="1"/>
</dbReference>
<dbReference type="InterPro" id="IPR027417">
    <property type="entry name" value="P-loop_NTPase"/>
</dbReference>
<protein>
    <recommendedName>
        <fullName evidence="1">RecF/RecN/SMC N-terminal domain-containing protein</fullName>
    </recommendedName>
</protein>
<gene>
    <name evidence="2" type="ORF">D1013_16280</name>
</gene>
<dbReference type="SUPFAM" id="SSF52540">
    <property type="entry name" value="P-loop containing nucleoside triphosphate hydrolases"/>
    <property type="match status" value="1"/>
</dbReference>
<dbReference type="Pfam" id="PF02463">
    <property type="entry name" value="SMC_N"/>
    <property type="match status" value="1"/>
</dbReference>